<dbReference type="PANTHER" id="PTHR19328:SF75">
    <property type="entry name" value="ALDOSE SUGAR DEHYDROGENASE YLII"/>
    <property type="match status" value="1"/>
</dbReference>
<name>A0ABV5N8K0_9ACTN</name>
<dbReference type="SUPFAM" id="SSF49299">
    <property type="entry name" value="PKD domain"/>
    <property type="match status" value="1"/>
</dbReference>
<dbReference type="InterPro" id="IPR011041">
    <property type="entry name" value="Quinoprot_gluc/sorb_DH_b-prop"/>
</dbReference>
<dbReference type="Gene3D" id="2.120.10.30">
    <property type="entry name" value="TolB, C-terminal domain"/>
    <property type="match status" value="1"/>
</dbReference>
<dbReference type="Proteomes" id="UP001589709">
    <property type="component" value="Unassembled WGS sequence"/>
</dbReference>
<dbReference type="Pfam" id="PF18911">
    <property type="entry name" value="PKD_4"/>
    <property type="match status" value="1"/>
</dbReference>
<evidence type="ECO:0000313" key="6">
    <source>
        <dbReference type="Proteomes" id="UP001589709"/>
    </source>
</evidence>
<sequence length="955" mass="101386">MHGTRDSSTPTPGRPGLRTALALLTGLLLAVGTPATVAGAHPGHPEHDGPAAAEGQFQQVPLAKGEPETGEPMSLAVLPDRSVLHTSRDGTLRLTDQGGLTKVAGRLDVYSHDEEGLQGVGIDPDFADNRAIYLYYAPPLDTPAGDAPETGTAEDFAEFDGVNRLSRFVLNPNGTLDLASEKRVLDVAASRGTCCHVGGDIDFDADGNLYLSTGDDTNPFASDGYTPIDDRPGRNPAFDARRSAGNTNDLRGKILRIKVAEDGSYTVPEGNLFAPGTERTRPEIYAMGFRNPFRMSVDKPTGTVYVGDYGPDAGAAGPSRGPAGQVEFAKVTEAANFGWPFCTGANDAYVDYDFATGTSGERFDCAAPKNTSPHNTGLVDLPPAQAAWIPYDGGSVPEFGSGSESPMAGPVYRYDPGLDSGVKFPEAYDGDFFAGEFGRRWIKRIERNADGTVAQINDFPWTGTQIMDMEFGPDGALYVLDYGVSWFQGDENSALYRIENAEDGFSPIAEAGADRTSGPAGLKVTFTGSAQDADSPDLTYSWDFGDGTTGEGLTPTHRYRKAGTYTATFTARDPEGNTGNAGVRIVVGNTAPKVRIDVPGNGTLAAFGEPVPFKVTVTDPEETIDCSRVKVAYSLGHDSHAHELTSETGCEGTLTPPAGDGGHDPNADIYGVVGAGYTDGGANGQEALTGTARTVLQPLHRQAEHFTTQSGIRTYDKTGANGGRTVGDIDDGDWISFSPYRFDGQRKMTVRASSGGAGGFVELRTGSPGGPLHGSAYIPPTGGWETFQNVDVPLRALPKRTTEIYLVFRGGAGALFDVDDFEFSEEPFRGGKKVLSSVASTVMPAGAPSSFGYEIQIDATDAPDRTTGSVSSFKPADIKARDRVLRPPGQWNSYEIKVQGERLQVFLNGVEINDFTNEDTRRSLTDGCIGLQNHGADDQVSFRDVQLKELPVTGD</sequence>
<dbReference type="Gene3D" id="2.60.120.260">
    <property type="entry name" value="Galactose-binding domain-like"/>
    <property type="match status" value="1"/>
</dbReference>
<keyword evidence="1" id="KW-0732">Signal</keyword>
<dbReference type="InterPro" id="IPR013783">
    <property type="entry name" value="Ig-like_fold"/>
</dbReference>
<dbReference type="EMBL" id="JBHMCY010000074">
    <property type="protein sequence ID" value="MFB9466620.1"/>
    <property type="molecule type" value="Genomic_DNA"/>
</dbReference>
<feature type="domain" description="CBM6" evidence="4">
    <location>
        <begin position="699"/>
        <end position="824"/>
    </location>
</feature>
<evidence type="ECO:0000259" key="4">
    <source>
        <dbReference type="PROSITE" id="PS51175"/>
    </source>
</evidence>
<dbReference type="Pfam" id="PF03422">
    <property type="entry name" value="CBM_6"/>
    <property type="match status" value="1"/>
</dbReference>
<dbReference type="InterPro" id="IPR011042">
    <property type="entry name" value="6-blade_b-propeller_TolB-like"/>
</dbReference>
<dbReference type="Pfam" id="PF06439">
    <property type="entry name" value="3keto-disac_hyd"/>
    <property type="match status" value="1"/>
</dbReference>
<dbReference type="PANTHER" id="PTHR19328">
    <property type="entry name" value="HEDGEHOG-INTERACTING PROTEIN"/>
    <property type="match status" value="1"/>
</dbReference>
<reference evidence="5 6" key="1">
    <citation type="submission" date="2024-09" db="EMBL/GenBank/DDBJ databases">
        <authorList>
            <person name="Sun Q."/>
            <person name="Mori K."/>
        </authorList>
    </citation>
    <scope>NUCLEOTIDE SEQUENCE [LARGE SCALE GENOMIC DNA]</scope>
    <source>
        <strain evidence="5 6">JCM 6917</strain>
    </source>
</reference>
<dbReference type="InterPro" id="IPR006584">
    <property type="entry name" value="Cellulose-bd_IV"/>
</dbReference>
<dbReference type="PROSITE" id="PS50093">
    <property type="entry name" value="PKD"/>
    <property type="match status" value="1"/>
</dbReference>
<accession>A0ABV5N8K0</accession>
<keyword evidence="6" id="KW-1185">Reference proteome</keyword>
<dbReference type="InterPro" id="IPR008979">
    <property type="entry name" value="Galactose-bd-like_sf"/>
</dbReference>
<dbReference type="Gene3D" id="2.60.120.560">
    <property type="entry name" value="Exo-inulinase, domain 1"/>
    <property type="match status" value="1"/>
</dbReference>
<dbReference type="InterPro" id="IPR035986">
    <property type="entry name" value="PKD_dom_sf"/>
</dbReference>
<dbReference type="PROSITE" id="PS51175">
    <property type="entry name" value="CBM6"/>
    <property type="match status" value="1"/>
</dbReference>
<dbReference type="SMART" id="SM00606">
    <property type="entry name" value="CBD_IV"/>
    <property type="match status" value="1"/>
</dbReference>
<gene>
    <name evidence="5" type="ORF">ACFF45_28945</name>
</gene>
<dbReference type="InterPro" id="IPR000601">
    <property type="entry name" value="PKD_dom"/>
</dbReference>
<dbReference type="Gene3D" id="2.60.40.10">
    <property type="entry name" value="Immunoglobulins"/>
    <property type="match status" value="1"/>
</dbReference>
<dbReference type="SUPFAM" id="SSF49785">
    <property type="entry name" value="Galactose-binding domain-like"/>
    <property type="match status" value="1"/>
</dbReference>
<evidence type="ECO:0000259" key="3">
    <source>
        <dbReference type="PROSITE" id="PS50093"/>
    </source>
</evidence>
<dbReference type="Pfam" id="PF07995">
    <property type="entry name" value="GSDH"/>
    <property type="match status" value="1"/>
</dbReference>
<evidence type="ECO:0000313" key="5">
    <source>
        <dbReference type="EMBL" id="MFB9466620.1"/>
    </source>
</evidence>
<dbReference type="InterPro" id="IPR012938">
    <property type="entry name" value="Glc/Sorbosone_DH"/>
</dbReference>
<dbReference type="InterPro" id="IPR022409">
    <property type="entry name" value="PKD/Chitinase_dom"/>
</dbReference>
<proteinExistence type="predicted"/>
<comment type="caution">
    <text evidence="5">The sequence shown here is derived from an EMBL/GenBank/DDBJ whole genome shotgun (WGS) entry which is preliminary data.</text>
</comment>
<feature type="region of interest" description="Disordered" evidence="2">
    <location>
        <begin position="224"/>
        <end position="245"/>
    </location>
</feature>
<dbReference type="InterPro" id="IPR005084">
    <property type="entry name" value="CBM6"/>
</dbReference>
<dbReference type="CDD" id="cd00146">
    <property type="entry name" value="PKD"/>
    <property type="match status" value="1"/>
</dbReference>
<protein>
    <submittedName>
        <fullName evidence="5">PQQ-dependent sugar dehydrogenase</fullName>
    </submittedName>
</protein>
<dbReference type="RefSeq" id="WP_381349612.1">
    <property type="nucleotide sequence ID" value="NZ_JBHMCY010000074.1"/>
</dbReference>
<organism evidence="5 6">
    <name type="scientific">Streptomyces cinereospinus</name>
    <dbReference type="NCBI Taxonomy" id="285561"/>
    <lineage>
        <taxon>Bacteria</taxon>
        <taxon>Bacillati</taxon>
        <taxon>Actinomycetota</taxon>
        <taxon>Actinomycetes</taxon>
        <taxon>Kitasatosporales</taxon>
        <taxon>Streptomycetaceae</taxon>
        <taxon>Streptomyces</taxon>
    </lineage>
</organism>
<evidence type="ECO:0000256" key="2">
    <source>
        <dbReference type="SAM" id="MobiDB-lite"/>
    </source>
</evidence>
<dbReference type="CDD" id="cd04084">
    <property type="entry name" value="CBM6_xylanase-like"/>
    <property type="match status" value="1"/>
</dbReference>
<dbReference type="InterPro" id="IPR010496">
    <property type="entry name" value="AL/BT2_dom"/>
</dbReference>
<feature type="domain" description="PKD" evidence="3">
    <location>
        <begin position="507"/>
        <end position="587"/>
    </location>
</feature>
<dbReference type="SMART" id="SM00089">
    <property type="entry name" value="PKD"/>
    <property type="match status" value="1"/>
</dbReference>
<evidence type="ECO:0000256" key="1">
    <source>
        <dbReference type="ARBA" id="ARBA00022729"/>
    </source>
</evidence>
<dbReference type="SUPFAM" id="SSF50952">
    <property type="entry name" value="Soluble quinoprotein glucose dehydrogenase"/>
    <property type="match status" value="1"/>
</dbReference>